<protein>
    <submittedName>
        <fullName evidence="1">Uncharacterized protein</fullName>
    </submittedName>
</protein>
<comment type="caution">
    <text evidence="1">The sequence shown here is derived from an EMBL/GenBank/DDBJ whole genome shotgun (WGS) entry which is preliminary data.</text>
</comment>
<sequence>MARRAAWCQDHAAAMAVWWCLAGADPGIEAAANFAAIAGTGIDQLPRAAARMIVASVDTSDRDMIQAAIAGRAQLVDRVGAEAAVISMTRTAAKSLTDGARERFAQRLIGGDVDFWLRCRRAAAMAALGRLRDDQEMAAAATELAIRECYERPALTLRAVFCLVGPIVHAHTGADGTIEPAALDAALVAQLAAVTGAMLYPDAVIGAAGTGPTDV</sequence>
<name>A0AAJ3NS74_9MYCO</name>
<dbReference type="AlphaFoldDB" id="A0AAJ3NS74"/>
<gene>
    <name evidence="1" type="ORF">AWC23_11550</name>
</gene>
<dbReference type="EMBL" id="LQPR01000025">
    <property type="protein sequence ID" value="ORW72150.1"/>
    <property type="molecule type" value="Genomic_DNA"/>
</dbReference>
<accession>A0AAJ3NS74</accession>
<keyword evidence="2" id="KW-1185">Reference proteome</keyword>
<evidence type="ECO:0000313" key="2">
    <source>
        <dbReference type="Proteomes" id="UP000193387"/>
    </source>
</evidence>
<organism evidence="1 2">
    <name type="scientific">Mycobacterium saskatchewanense</name>
    <dbReference type="NCBI Taxonomy" id="220927"/>
    <lineage>
        <taxon>Bacteria</taxon>
        <taxon>Bacillati</taxon>
        <taxon>Actinomycetota</taxon>
        <taxon>Actinomycetes</taxon>
        <taxon>Mycobacteriales</taxon>
        <taxon>Mycobacteriaceae</taxon>
        <taxon>Mycobacterium</taxon>
        <taxon>Mycobacterium simiae complex</taxon>
    </lineage>
</organism>
<reference evidence="1 2" key="1">
    <citation type="submission" date="2016-01" db="EMBL/GenBank/DDBJ databases">
        <title>The new phylogeny of the genus Mycobacterium.</title>
        <authorList>
            <person name="Tarcisio F."/>
            <person name="Conor M."/>
            <person name="Antonella G."/>
            <person name="Elisabetta G."/>
            <person name="Giulia F.S."/>
            <person name="Sara T."/>
            <person name="Anna F."/>
            <person name="Clotilde B."/>
            <person name="Roberto B."/>
            <person name="Veronica D.S."/>
            <person name="Fabio R."/>
            <person name="Monica P."/>
            <person name="Olivier J."/>
            <person name="Enrico T."/>
            <person name="Nicola S."/>
        </authorList>
    </citation>
    <scope>NUCLEOTIDE SEQUENCE [LARGE SCALE GENOMIC DNA]</scope>
    <source>
        <strain evidence="1 2">DSM 44616</strain>
    </source>
</reference>
<dbReference type="Proteomes" id="UP000193387">
    <property type="component" value="Unassembled WGS sequence"/>
</dbReference>
<evidence type="ECO:0000313" key="1">
    <source>
        <dbReference type="EMBL" id="ORW72150.1"/>
    </source>
</evidence>
<proteinExistence type="predicted"/>